<protein>
    <submittedName>
        <fullName evidence="1">Uncharacterized protein</fullName>
    </submittedName>
</protein>
<sequence length="54" mass="5588">MNPPHRSDPTVVAPEGEEVVIAPGSAKFSGAGWSGTCIVTETATEACMSRQEPT</sequence>
<dbReference type="AlphaFoldDB" id="A0A4V2UXJ3"/>
<evidence type="ECO:0000313" key="2">
    <source>
        <dbReference type="Proteomes" id="UP000295678"/>
    </source>
</evidence>
<keyword evidence="2" id="KW-1185">Reference proteome</keyword>
<reference evidence="1 2" key="1">
    <citation type="submission" date="2019-03" db="EMBL/GenBank/DDBJ databases">
        <title>Genomic Encyclopedia of Type Strains, Phase IV (KMG-IV): sequencing the most valuable type-strain genomes for metagenomic binning, comparative biology and taxonomic classification.</title>
        <authorList>
            <person name="Goeker M."/>
        </authorList>
    </citation>
    <scope>NUCLEOTIDE SEQUENCE [LARGE SCALE GENOMIC DNA]</scope>
    <source>
        <strain evidence="1 2">DSM 19345</strain>
    </source>
</reference>
<dbReference type="RefSeq" id="WP_165926964.1">
    <property type="nucleotide sequence ID" value="NZ_SMAK01000018.1"/>
</dbReference>
<name>A0A4V2UXJ3_9HYPH</name>
<gene>
    <name evidence="1" type="ORF">EDC22_1188</name>
</gene>
<organism evidence="1 2">
    <name type="scientific">Tepidamorphus gemmatus</name>
    <dbReference type="NCBI Taxonomy" id="747076"/>
    <lineage>
        <taxon>Bacteria</taxon>
        <taxon>Pseudomonadati</taxon>
        <taxon>Pseudomonadota</taxon>
        <taxon>Alphaproteobacteria</taxon>
        <taxon>Hyphomicrobiales</taxon>
        <taxon>Tepidamorphaceae</taxon>
        <taxon>Tepidamorphus</taxon>
    </lineage>
</organism>
<accession>A0A4V2UXJ3</accession>
<dbReference type="Proteomes" id="UP000295678">
    <property type="component" value="Unassembled WGS sequence"/>
</dbReference>
<evidence type="ECO:0000313" key="1">
    <source>
        <dbReference type="EMBL" id="TCT03668.1"/>
    </source>
</evidence>
<comment type="caution">
    <text evidence="1">The sequence shown here is derived from an EMBL/GenBank/DDBJ whole genome shotgun (WGS) entry which is preliminary data.</text>
</comment>
<proteinExistence type="predicted"/>
<dbReference type="EMBL" id="SMAK01000018">
    <property type="protein sequence ID" value="TCT03668.1"/>
    <property type="molecule type" value="Genomic_DNA"/>
</dbReference>